<dbReference type="InterPro" id="IPR029058">
    <property type="entry name" value="AB_hydrolase_fold"/>
</dbReference>
<reference evidence="1 2" key="1">
    <citation type="journal article" date="2009" name="PLoS ONE">
        <title>The complete genome of Teredinibacter turnerae T7901: an intracellular endosymbiont of marine wood-boring bivalves (shipworms).</title>
        <authorList>
            <person name="Yang J.C."/>
            <person name="Madupu R."/>
            <person name="Durkin A.S."/>
            <person name="Ekborg N.A."/>
            <person name="Pedamallu C.S."/>
            <person name="Hostetler J.B."/>
            <person name="Radune D."/>
            <person name="Toms B.S."/>
            <person name="Henrissat B."/>
            <person name="Coutinho P.M."/>
            <person name="Schwarz S."/>
            <person name="Field L."/>
            <person name="Trindade-Silva A.E."/>
            <person name="Soares C.A.G."/>
            <person name="Elshahawi S."/>
            <person name="Hanora A."/>
            <person name="Schmidt E.W."/>
            <person name="Haygood M.G."/>
            <person name="Posfai J."/>
            <person name="Benner J."/>
            <person name="Madinger C."/>
            <person name="Nove J."/>
            <person name="Anton B."/>
            <person name="Chaudhary K."/>
            <person name="Foster J."/>
            <person name="Holman A."/>
            <person name="Kumar S."/>
            <person name="Lessard P.A."/>
            <person name="Luyten Y.A."/>
            <person name="Slatko B."/>
            <person name="Wood N."/>
            <person name="Wu B."/>
            <person name="Teplitski M."/>
            <person name="Mougous J.D."/>
            <person name="Ward N."/>
            <person name="Eisen J.A."/>
            <person name="Badger J.H."/>
            <person name="Distel D.L."/>
        </authorList>
    </citation>
    <scope>NUCLEOTIDE SEQUENCE [LARGE SCALE GENOMIC DNA]</scope>
    <source>
        <strain evidence="2">ATCC 39867 / T7901</strain>
    </source>
</reference>
<dbReference type="SUPFAM" id="SSF53474">
    <property type="entry name" value="alpha/beta-Hydrolases"/>
    <property type="match status" value="1"/>
</dbReference>
<dbReference type="RefSeq" id="WP_015820731.1">
    <property type="nucleotide sequence ID" value="NC_012997.1"/>
</dbReference>
<dbReference type="Proteomes" id="UP000009080">
    <property type="component" value="Chromosome"/>
</dbReference>
<dbReference type="eggNOG" id="COG3319">
    <property type="taxonomic scope" value="Bacteria"/>
</dbReference>
<dbReference type="KEGG" id="ttu:TERTU_3642"/>
<gene>
    <name evidence="1" type="ordered locus">TERTU_3642</name>
</gene>
<dbReference type="Gene3D" id="3.40.50.1820">
    <property type="entry name" value="alpha/beta hydrolase"/>
    <property type="match status" value="1"/>
</dbReference>
<accession>C5BS34</accession>
<protein>
    <submittedName>
        <fullName evidence="1">Uncharacterized protein</fullName>
    </submittedName>
</protein>
<name>C5BS34_TERTT</name>
<dbReference type="HOGENOM" id="CLU_526682_0_0_6"/>
<proteinExistence type="predicted"/>
<sequence>MKRIFYSIFFPLYFFSVQVSAIYFTDEELENDVEIRQWVEGYTTTEEPIHWDVEITPQFLILHGEVATPIRYGYEYKVKNKDYGSYRISKGTVESTTLTPLVVYTHPTNTTFNKRPTLFVSFSGAFQESIESWQISDVDASGGVVDTNAFDLQARLESELGGVLQYKHILADWDDTRPMDGQIEQLADVIQMLLKGKSTAWNVVLVGHSRGGVLAHEVSLRLASMPNMANLYLILLDPTAAIAQGDNFPRAIVQRIGASGFNILGFNFYDGDGWTDVFGVPISAGTDSDRNVSGYLNLLINHLGHNQFPSEWLSSYGDAYFKLSYLLQMLTSNVNSGAFPAEGESGVYIAKSRARPVHIAGSFDFTGDEFTAEFVVNTEYLSSSFEGSLGEDGASVTANMIMATAYASLKEDRLEYSTSDSSSRAYGSFTKSGFDTHMELLGVYKSNTSVNINGNASVSIQVLNEEVSVDANLDYIQNLGKFVFGGNGGDIPVDKFIEKVVSSGGGIVDSIADFFGF</sequence>
<evidence type="ECO:0000313" key="1">
    <source>
        <dbReference type="EMBL" id="ACR14617.1"/>
    </source>
</evidence>
<dbReference type="EMBL" id="CP001614">
    <property type="protein sequence ID" value="ACR14617.1"/>
    <property type="molecule type" value="Genomic_DNA"/>
</dbReference>
<evidence type="ECO:0000313" key="2">
    <source>
        <dbReference type="Proteomes" id="UP000009080"/>
    </source>
</evidence>
<keyword evidence="2" id="KW-1185">Reference proteome</keyword>
<organism evidence="1 2">
    <name type="scientific">Teredinibacter turnerae (strain ATCC 39867 / T7901)</name>
    <dbReference type="NCBI Taxonomy" id="377629"/>
    <lineage>
        <taxon>Bacteria</taxon>
        <taxon>Pseudomonadati</taxon>
        <taxon>Pseudomonadota</taxon>
        <taxon>Gammaproteobacteria</taxon>
        <taxon>Cellvibrionales</taxon>
        <taxon>Cellvibrionaceae</taxon>
        <taxon>Teredinibacter</taxon>
    </lineage>
</organism>
<dbReference type="OrthoDB" id="7056065at2"/>
<dbReference type="AlphaFoldDB" id="C5BS34"/>